<dbReference type="PROSITE" id="PS52016">
    <property type="entry name" value="TONB_DEPENDENT_REC_3"/>
    <property type="match status" value="1"/>
</dbReference>
<dbReference type="SUPFAM" id="SSF56935">
    <property type="entry name" value="Porins"/>
    <property type="match status" value="1"/>
</dbReference>
<sequence length="1034" mass="115441">MKHCLQKPRGIFFILLLLQIFFFFFEGNAKQPPVGKARTDGIKIVGRISNEKGERLEAVTVVELGTSNSVLSQDGGSYSIDVLNRNARLGFTAVGYKELTVAVGTKDIIDVVLRDSITDLNQVVVVGYGEQKKASVVGAISTVKPSQLQITPNRSLSNNLAGMVPGVIAVQRSGDPWHNNSDFWIRGVSTFGGNSRPLVLVDGVERSLNDIDPEEIESFSVLKDAAASAVYGVRGANGVIMITTKRGKMGSPVVSARIERSNTSPAKLPEYVGSVKYIEIMNEVYRDAGRAPMISDDVLQKYRDQTDPDLYPDVNWWDVVSKDHASSMRTNLNMSGGNNFLRYALELGYFTEDGIIERDTKQEWNSDVKVDRYNVRSNVDLNVTPTTLVRFNLGGYLQTHNGPPGDETDFGVFYQASRIPPYIHPPQYSSGEIPRISFRENPWAWATQRGYEKWNNYSLQSLTAVEQDLKGITPGLKAKVTFAFDKFSANSVSRSKNPDYYLPTSGRDENGNLILVIESHGQEFLGYSTNSQWGNQSVYLEGMVSYAGVFNEKHDINSMILYNQRNFNDGSYLPFRNQGVAGRFSYTYDHRYIAEANFGYNGSENFAPGKRFGFFPAFAAGWIISQEHFMEPIRDVVSNLKIRGSWGKAGNSDIGGRRFAYISTIADFGSYRWGVDNDIYRLGRAEGDVGVPELTWETVAKTDLGLEVGLLDGAINFNVDLFKENRKNIFMQRNNVPGSAGFIKSIWANYGKVENKGIEMSLTVDRRLSEKWHVSMLANYTYAHNTRIEIDEPLGVLGTYRSSTGTPVGQLFGLVSEGLFTADDFDSDGKLKSGIPGQTFSEVLRPGDIRYRDLNGDGVIDALDRTAIGGTRMPEIIYGFGATIRYSFVDLGFFFQGAGRTWQILSGENWMPGTALGATGNIFTNIDDRWTVDNPSQDVFWPRLTYGVNANNEQASTWWLKDMSFLRLKNIELGFTVPSRWSKKARITNFRVFVRASNILTFSKFKLWDPELETTDGLKYPIMKSGSLGVNIQF</sequence>
<dbReference type="InterPro" id="IPR023996">
    <property type="entry name" value="TonB-dep_OMP_SusC/RagA"/>
</dbReference>
<dbReference type="Pfam" id="PF13715">
    <property type="entry name" value="CarbopepD_reg_2"/>
    <property type="match status" value="1"/>
</dbReference>
<dbReference type="Proteomes" id="UP001501411">
    <property type="component" value="Unassembled WGS sequence"/>
</dbReference>
<evidence type="ECO:0000313" key="9">
    <source>
        <dbReference type="EMBL" id="GAA4801759.1"/>
    </source>
</evidence>
<name>A0ABP9BZ94_9SPHI</name>
<dbReference type="InterPro" id="IPR037066">
    <property type="entry name" value="Plug_dom_sf"/>
</dbReference>
<dbReference type="SUPFAM" id="SSF49464">
    <property type="entry name" value="Carboxypeptidase regulatory domain-like"/>
    <property type="match status" value="1"/>
</dbReference>
<keyword evidence="6 7" id="KW-0998">Cell outer membrane</keyword>
<dbReference type="InterPro" id="IPR012910">
    <property type="entry name" value="Plug_dom"/>
</dbReference>
<evidence type="ECO:0000256" key="7">
    <source>
        <dbReference type="PROSITE-ProRule" id="PRU01360"/>
    </source>
</evidence>
<dbReference type="Gene3D" id="2.170.130.10">
    <property type="entry name" value="TonB-dependent receptor, plug domain"/>
    <property type="match status" value="1"/>
</dbReference>
<dbReference type="InterPro" id="IPR008969">
    <property type="entry name" value="CarboxyPept-like_regulatory"/>
</dbReference>
<feature type="domain" description="TonB-dependent receptor plug" evidence="8">
    <location>
        <begin position="133"/>
        <end position="239"/>
    </location>
</feature>
<evidence type="ECO:0000256" key="2">
    <source>
        <dbReference type="ARBA" id="ARBA00022448"/>
    </source>
</evidence>
<keyword evidence="10" id="KW-1185">Reference proteome</keyword>
<reference evidence="10" key="1">
    <citation type="journal article" date="2019" name="Int. J. Syst. Evol. Microbiol.">
        <title>The Global Catalogue of Microorganisms (GCM) 10K type strain sequencing project: providing services to taxonomists for standard genome sequencing and annotation.</title>
        <authorList>
            <consortium name="The Broad Institute Genomics Platform"/>
            <consortium name="The Broad Institute Genome Sequencing Center for Infectious Disease"/>
            <person name="Wu L."/>
            <person name="Ma J."/>
        </authorList>
    </citation>
    <scope>NUCLEOTIDE SEQUENCE [LARGE SCALE GENOMIC DNA]</scope>
    <source>
        <strain evidence="10">JCM 18200</strain>
    </source>
</reference>
<dbReference type="Gene3D" id="2.40.170.20">
    <property type="entry name" value="TonB-dependent receptor, beta-barrel domain"/>
    <property type="match status" value="1"/>
</dbReference>
<proteinExistence type="inferred from homology"/>
<comment type="similarity">
    <text evidence="7">Belongs to the TonB-dependent receptor family.</text>
</comment>
<dbReference type="InterPro" id="IPR039426">
    <property type="entry name" value="TonB-dep_rcpt-like"/>
</dbReference>
<keyword evidence="2 7" id="KW-0813">Transport</keyword>
<evidence type="ECO:0000256" key="6">
    <source>
        <dbReference type="ARBA" id="ARBA00023237"/>
    </source>
</evidence>
<evidence type="ECO:0000256" key="5">
    <source>
        <dbReference type="ARBA" id="ARBA00023136"/>
    </source>
</evidence>
<keyword evidence="4 7" id="KW-0812">Transmembrane</keyword>
<keyword evidence="9" id="KW-0675">Receptor</keyword>
<accession>A0ABP9BZ94</accession>
<dbReference type="InterPro" id="IPR023997">
    <property type="entry name" value="TonB-dep_OMP_SusC/RagA_CS"/>
</dbReference>
<dbReference type="RefSeq" id="WP_345233390.1">
    <property type="nucleotide sequence ID" value="NZ_BAABIQ010000042.1"/>
</dbReference>
<dbReference type="NCBIfam" id="TIGR04057">
    <property type="entry name" value="SusC_RagA_signa"/>
    <property type="match status" value="1"/>
</dbReference>
<evidence type="ECO:0000256" key="3">
    <source>
        <dbReference type="ARBA" id="ARBA00022452"/>
    </source>
</evidence>
<protein>
    <submittedName>
        <fullName evidence="9">TonB-dependent receptor</fullName>
    </submittedName>
</protein>
<comment type="subcellular location">
    <subcellularLocation>
        <location evidence="1 7">Cell outer membrane</location>
        <topology evidence="1 7">Multi-pass membrane protein</topology>
    </subcellularLocation>
</comment>
<dbReference type="Pfam" id="PF07715">
    <property type="entry name" value="Plug"/>
    <property type="match status" value="1"/>
</dbReference>
<evidence type="ECO:0000256" key="1">
    <source>
        <dbReference type="ARBA" id="ARBA00004571"/>
    </source>
</evidence>
<dbReference type="NCBIfam" id="TIGR04056">
    <property type="entry name" value="OMP_RagA_SusC"/>
    <property type="match status" value="1"/>
</dbReference>
<evidence type="ECO:0000256" key="4">
    <source>
        <dbReference type="ARBA" id="ARBA00022692"/>
    </source>
</evidence>
<gene>
    <name evidence="9" type="ORF">GCM10023231_33230</name>
</gene>
<dbReference type="InterPro" id="IPR036942">
    <property type="entry name" value="Beta-barrel_TonB_sf"/>
</dbReference>
<evidence type="ECO:0000259" key="8">
    <source>
        <dbReference type="Pfam" id="PF07715"/>
    </source>
</evidence>
<keyword evidence="5 7" id="KW-0472">Membrane</keyword>
<dbReference type="EMBL" id="BAABIQ010000042">
    <property type="protein sequence ID" value="GAA4801759.1"/>
    <property type="molecule type" value="Genomic_DNA"/>
</dbReference>
<comment type="caution">
    <text evidence="9">The sequence shown here is derived from an EMBL/GenBank/DDBJ whole genome shotgun (WGS) entry which is preliminary data.</text>
</comment>
<organism evidence="9 10">
    <name type="scientific">Olivibacter ginsenosidimutans</name>
    <dbReference type="NCBI Taxonomy" id="1176537"/>
    <lineage>
        <taxon>Bacteria</taxon>
        <taxon>Pseudomonadati</taxon>
        <taxon>Bacteroidota</taxon>
        <taxon>Sphingobacteriia</taxon>
        <taxon>Sphingobacteriales</taxon>
        <taxon>Sphingobacteriaceae</taxon>
        <taxon>Olivibacter</taxon>
    </lineage>
</organism>
<keyword evidence="3 7" id="KW-1134">Transmembrane beta strand</keyword>
<evidence type="ECO:0000313" key="10">
    <source>
        <dbReference type="Proteomes" id="UP001501411"/>
    </source>
</evidence>